<accession>A0ABR2ESB7</accession>
<feature type="domain" description="Fungal lipase-type" evidence="2">
    <location>
        <begin position="167"/>
        <end position="221"/>
    </location>
</feature>
<dbReference type="InterPro" id="IPR029058">
    <property type="entry name" value="AB_hydrolase_fold"/>
</dbReference>
<keyword evidence="1" id="KW-0378">Hydrolase</keyword>
<evidence type="ECO:0000259" key="2">
    <source>
        <dbReference type="Pfam" id="PF01764"/>
    </source>
</evidence>
<evidence type="ECO:0000256" key="1">
    <source>
        <dbReference type="ARBA" id="ARBA00022801"/>
    </source>
</evidence>
<dbReference type="Proteomes" id="UP001472677">
    <property type="component" value="Unassembled WGS sequence"/>
</dbReference>
<evidence type="ECO:0000313" key="4">
    <source>
        <dbReference type="Proteomes" id="UP001472677"/>
    </source>
</evidence>
<sequence>MGKKKSERGDDSSPGDRLFSGWKAGLCYHHGKGKESNGSGIEELEHLSSIDWNRDEHRMSVSAILVKGVYMLEDDRQARRQDSQCQAPPWWNLFNFELDKQLVDDDDSIFGAVFKYNPSTYHSSIDRSPLYVIAFRGTLFKLKSYRRDIKLDIKIIRNGLHETSRFKTAMKAVQDVVSLAGVSNVWLTGHSLGASIAILAGKEMAKIGNFMDSFTFNPPFVSPPIEGIKSKKVKQGLRYIGTSIKVGVSIAAAAAAAAANDGHNNSFAAMSGWIPRLFVNRSDPICAEYIGYFEHRRKLEDKGAGCVARETSQYSLTMKAVGKKDIERREPLHLLPSASLTVNSDPCPDCNSAHSLRKLKCLAAHHALAQWWRPDLNLSSDVYKYQ</sequence>
<dbReference type="PANTHER" id="PTHR31479">
    <property type="entry name" value="ALPHA/BETA-HYDROLASES SUPERFAMILY PROTEIN"/>
    <property type="match status" value="1"/>
</dbReference>
<proteinExistence type="predicted"/>
<keyword evidence="4" id="KW-1185">Reference proteome</keyword>
<dbReference type="EMBL" id="JBBPBM010000010">
    <property type="protein sequence ID" value="KAK8564927.1"/>
    <property type="molecule type" value="Genomic_DNA"/>
</dbReference>
<dbReference type="Gene3D" id="3.40.50.1820">
    <property type="entry name" value="alpha/beta hydrolase"/>
    <property type="match status" value="1"/>
</dbReference>
<protein>
    <recommendedName>
        <fullName evidence="2">Fungal lipase-type domain-containing protein</fullName>
    </recommendedName>
</protein>
<dbReference type="SUPFAM" id="SSF53474">
    <property type="entry name" value="alpha/beta-Hydrolases"/>
    <property type="match status" value="1"/>
</dbReference>
<gene>
    <name evidence="3" type="ORF">V6N12_058504</name>
</gene>
<dbReference type="InterPro" id="IPR002921">
    <property type="entry name" value="Fungal_lipase-type"/>
</dbReference>
<organism evidence="3 4">
    <name type="scientific">Hibiscus sabdariffa</name>
    <name type="common">roselle</name>
    <dbReference type="NCBI Taxonomy" id="183260"/>
    <lineage>
        <taxon>Eukaryota</taxon>
        <taxon>Viridiplantae</taxon>
        <taxon>Streptophyta</taxon>
        <taxon>Embryophyta</taxon>
        <taxon>Tracheophyta</taxon>
        <taxon>Spermatophyta</taxon>
        <taxon>Magnoliopsida</taxon>
        <taxon>eudicotyledons</taxon>
        <taxon>Gunneridae</taxon>
        <taxon>Pentapetalae</taxon>
        <taxon>rosids</taxon>
        <taxon>malvids</taxon>
        <taxon>Malvales</taxon>
        <taxon>Malvaceae</taxon>
        <taxon>Malvoideae</taxon>
        <taxon>Hibiscus</taxon>
    </lineage>
</organism>
<comment type="caution">
    <text evidence="3">The sequence shown here is derived from an EMBL/GenBank/DDBJ whole genome shotgun (WGS) entry which is preliminary data.</text>
</comment>
<name>A0ABR2ESB7_9ROSI</name>
<dbReference type="PANTHER" id="PTHR31479:SF12">
    <property type="entry name" value="SUPERFAMILY PROTEIN, PUTATIVE-RELATED"/>
    <property type="match status" value="1"/>
</dbReference>
<evidence type="ECO:0000313" key="3">
    <source>
        <dbReference type="EMBL" id="KAK8564927.1"/>
    </source>
</evidence>
<reference evidence="3 4" key="1">
    <citation type="journal article" date="2024" name="G3 (Bethesda)">
        <title>Genome assembly of Hibiscus sabdariffa L. provides insights into metabolisms of medicinal natural products.</title>
        <authorList>
            <person name="Kim T."/>
        </authorList>
    </citation>
    <scope>NUCLEOTIDE SEQUENCE [LARGE SCALE GENOMIC DNA]</scope>
    <source>
        <strain evidence="3">TK-2024</strain>
        <tissue evidence="3">Old leaves</tissue>
    </source>
</reference>
<dbReference type="Pfam" id="PF01764">
    <property type="entry name" value="Lipase_3"/>
    <property type="match status" value="1"/>
</dbReference>